<protein>
    <submittedName>
        <fullName evidence="2">Uncharacterized protein</fullName>
    </submittedName>
</protein>
<dbReference type="EMBL" id="CP159992">
    <property type="protein sequence ID" value="XCP94369.1"/>
    <property type="molecule type" value="Genomic_DNA"/>
</dbReference>
<feature type="compositionally biased region" description="Basic and acidic residues" evidence="1">
    <location>
        <begin position="1"/>
        <end position="14"/>
    </location>
</feature>
<evidence type="ECO:0000313" key="2">
    <source>
        <dbReference type="EMBL" id="XCP94369.1"/>
    </source>
</evidence>
<proteinExistence type="predicted"/>
<dbReference type="RefSeq" id="WP_366291761.1">
    <property type="nucleotide sequence ID" value="NZ_CP159992.1"/>
</dbReference>
<evidence type="ECO:0000256" key="1">
    <source>
        <dbReference type="SAM" id="MobiDB-lite"/>
    </source>
</evidence>
<gene>
    <name evidence="2" type="ORF">ABXS70_25075</name>
</gene>
<dbReference type="AlphaFoldDB" id="A0AAU8NAE6"/>
<name>A0AAU8NAE6_9BACL</name>
<feature type="region of interest" description="Disordered" evidence="1">
    <location>
        <begin position="1"/>
        <end position="21"/>
    </location>
</feature>
<reference evidence="2" key="1">
    <citation type="submission" date="2024-05" db="EMBL/GenBank/DDBJ databases">
        <title>Draft genome assemblies of 36 bacteria isolated from hibernating arctic ground squirrels.</title>
        <authorList>
            <person name="McKee H."/>
            <person name="Mullen L."/>
            <person name="Drown D.M."/>
            <person name="Duddleston K.N."/>
        </authorList>
    </citation>
    <scope>NUCLEOTIDE SEQUENCE</scope>
    <source>
        <strain evidence="2">AN1007</strain>
    </source>
</reference>
<sequence length="208" mass="23557">MDHTLEETSQHDEVGTLTPDSPYSKVVQIDVYQETPTVRARIETDNGELYVVSNGKEAIGHVAIPSVLGVEGDYFYQGDYDVIYEHNQDKVVIKQLLDLVFVQPSEKPASFKKISFQAMDVFLLTPEYTASRGYNAYAFGIDKKSGEAFAITFKNAARVWETVNYEKVSTPENENEKLVVTTRDTRGEGDTLTVEYRFDRDSKQFIAE</sequence>
<organism evidence="2">
    <name type="scientific">Paenibacillus sp. AN1007</name>
    <dbReference type="NCBI Taxonomy" id="3151385"/>
    <lineage>
        <taxon>Bacteria</taxon>
        <taxon>Bacillati</taxon>
        <taxon>Bacillota</taxon>
        <taxon>Bacilli</taxon>
        <taxon>Bacillales</taxon>
        <taxon>Paenibacillaceae</taxon>
        <taxon>Paenibacillus</taxon>
    </lineage>
</organism>
<accession>A0AAU8NAE6</accession>